<dbReference type="Gene3D" id="1.20.120.1200">
    <property type="entry name" value="NADH-ubiquinone/plastoquinone oxidoreductase chain 6, subunit NuoJ"/>
    <property type="match status" value="1"/>
</dbReference>
<dbReference type="EC" id="7.1.1.-" evidence="2"/>
<feature type="transmembrane region" description="Helical" evidence="2">
    <location>
        <begin position="137"/>
        <end position="159"/>
    </location>
</feature>
<proteinExistence type="inferred from homology"/>
<dbReference type="GO" id="GO:0008137">
    <property type="term" value="F:NADH dehydrogenase (ubiquinone) activity"/>
    <property type="evidence" value="ECO:0007669"/>
    <property type="project" value="UniProtKB-UniRule"/>
</dbReference>
<evidence type="ECO:0000256" key="1">
    <source>
        <dbReference type="ARBA" id="ARBA00005698"/>
    </source>
</evidence>
<dbReference type="InterPro" id="IPR042106">
    <property type="entry name" value="Nuo/plastoQ_OxRdtase_6_NuoJ"/>
</dbReference>
<feature type="transmembrane region" description="Helical" evidence="2">
    <location>
        <begin position="31"/>
        <end position="49"/>
    </location>
</feature>
<accession>A0A1H9XU77</accession>
<keyword evidence="2" id="KW-0520">NAD</keyword>
<dbReference type="Pfam" id="PF00499">
    <property type="entry name" value="Oxidored_q3"/>
    <property type="match status" value="1"/>
</dbReference>
<dbReference type="AlphaFoldDB" id="A0A1H9XU77"/>
<dbReference type="GO" id="GO:0048038">
    <property type="term" value="F:quinone binding"/>
    <property type="evidence" value="ECO:0007669"/>
    <property type="project" value="UniProtKB-UniRule"/>
</dbReference>
<dbReference type="InterPro" id="IPR001457">
    <property type="entry name" value="NADH_UbQ/plastoQ_OxRdtase_su6"/>
</dbReference>
<protein>
    <recommendedName>
        <fullName evidence="2">NADH-quinone oxidoreductase subunit J</fullName>
        <ecNumber evidence="2">7.1.1.-</ecNumber>
    </recommendedName>
</protein>
<evidence type="ECO:0000256" key="2">
    <source>
        <dbReference type="RuleBase" id="RU004429"/>
    </source>
</evidence>
<dbReference type="PANTHER" id="PTHR33269:SF17">
    <property type="entry name" value="NADH-UBIQUINONE OXIDOREDUCTASE CHAIN 6"/>
    <property type="match status" value="1"/>
</dbReference>
<dbReference type="PANTHER" id="PTHR33269">
    <property type="entry name" value="NADH-UBIQUINONE OXIDOREDUCTASE CHAIN 6"/>
    <property type="match status" value="1"/>
</dbReference>
<dbReference type="Proteomes" id="UP000199019">
    <property type="component" value="Unassembled WGS sequence"/>
</dbReference>
<feature type="transmembrane region" description="Helical" evidence="2">
    <location>
        <begin position="95"/>
        <end position="117"/>
    </location>
</feature>
<evidence type="ECO:0000313" key="4">
    <source>
        <dbReference type="Proteomes" id="UP000199019"/>
    </source>
</evidence>
<keyword evidence="2" id="KW-1003">Cell membrane</keyword>
<dbReference type="GO" id="GO:0005886">
    <property type="term" value="C:plasma membrane"/>
    <property type="evidence" value="ECO:0007669"/>
    <property type="project" value="UniProtKB-SubCell"/>
</dbReference>
<feature type="transmembrane region" description="Helical" evidence="2">
    <location>
        <begin position="55"/>
        <end position="74"/>
    </location>
</feature>
<comment type="function">
    <text evidence="2">NDH-1 shuttles electrons from NADH, via FMN and iron-sulfur (Fe-S) centers, to quinones in the respiratory chain. Couples the redox reaction to proton translocation (for every two electrons transferred, four hydrogen ions are translocated across the cytoplasmic membrane), and thus conserves the redox energy in a proton gradient.</text>
</comment>
<keyword evidence="2" id="KW-0812">Transmembrane</keyword>
<dbReference type="EMBL" id="FOHB01000014">
    <property type="protein sequence ID" value="SES49676.1"/>
    <property type="molecule type" value="Genomic_DNA"/>
</dbReference>
<keyword evidence="2" id="KW-0472">Membrane</keyword>
<comment type="subcellular location">
    <subcellularLocation>
        <location evidence="2">Cell membrane</location>
        <topology evidence="2">Multi-pass membrane protein</topology>
    </subcellularLocation>
</comment>
<dbReference type="RefSeq" id="WP_091763161.1">
    <property type="nucleotide sequence ID" value="NZ_FOHB01000014.1"/>
</dbReference>
<dbReference type="STRING" id="587636.SAMN05216199_0467"/>
<keyword evidence="4" id="KW-1185">Reference proteome</keyword>
<sequence>MTTLDIAFAGVGLVAAASGLLAVTTRHVVHAALWLVVCLGSVAGCYLVLGAELVALVQLLVYVGAVVVLVLFALMLTRAPIGPNPEVTTSRAHRALAAVLGAGVTALLLSVLLPVAGPARKRPGTSNTAVAEQVFGTWVWPFEALSLLLLVALVAAFAISRMTRAAEVAQSALPEMTAPERISQ</sequence>
<name>A0A1H9XU77_9MICO</name>
<comment type="catalytic activity">
    <reaction evidence="2">
        <text>a quinone + NADH + 5 H(+)(in) = a quinol + NAD(+) + 4 H(+)(out)</text>
        <dbReference type="Rhea" id="RHEA:57888"/>
        <dbReference type="ChEBI" id="CHEBI:15378"/>
        <dbReference type="ChEBI" id="CHEBI:24646"/>
        <dbReference type="ChEBI" id="CHEBI:57540"/>
        <dbReference type="ChEBI" id="CHEBI:57945"/>
        <dbReference type="ChEBI" id="CHEBI:132124"/>
    </reaction>
</comment>
<organism evidence="3 4">
    <name type="scientific">Pedococcus cremeus</name>
    <dbReference type="NCBI Taxonomy" id="587636"/>
    <lineage>
        <taxon>Bacteria</taxon>
        <taxon>Bacillati</taxon>
        <taxon>Actinomycetota</taxon>
        <taxon>Actinomycetes</taxon>
        <taxon>Micrococcales</taxon>
        <taxon>Intrasporangiaceae</taxon>
        <taxon>Pedococcus</taxon>
    </lineage>
</organism>
<reference evidence="4" key="1">
    <citation type="submission" date="2016-10" db="EMBL/GenBank/DDBJ databases">
        <authorList>
            <person name="Varghese N."/>
            <person name="Submissions S."/>
        </authorList>
    </citation>
    <scope>NUCLEOTIDE SEQUENCE [LARGE SCALE GENOMIC DNA]</scope>
    <source>
        <strain evidence="4">CGMCC 1.6963</strain>
    </source>
</reference>
<gene>
    <name evidence="3" type="ORF">SAMN05216199_0467</name>
</gene>
<evidence type="ECO:0000313" key="3">
    <source>
        <dbReference type="EMBL" id="SES49676.1"/>
    </source>
</evidence>
<keyword evidence="2" id="KW-0874">Quinone</keyword>
<comment type="similarity">
    <text evidence="1 2">Belongs to the complex I subunit 6 family.</text>
</comment>
<feature type="transmembrane region" description="Helical" evidence="2">
    <location>
        <begin position="6"/>
        <end position="24"/>
    </location>
</feature>
<keyword evidence="2" id="KW-1133">Transmembrane helix</keyword>